<reference evidence="1 2" key="1">
    <citation type="submission" date="2016-12" db="EMBL/GenBank/DDBJ databases">
        <title>The whole genome sequencing and assembly of Bacillus cohnii DSM 6307T strain.</title>
        <authorList>
            <person name="Lee Y.-J."/>
            <person name="Yi H."/>
            <person name="Bahn Y.-S."/>
            <person name="Kim J.F."/>
            <person name="Lee D.-W."/>
        </authorList>
    </citation>
    <scope>NUCLEOTIDE SEQUENCE [LARGE SCALE GENOMIC DNA]</scope>
    <source>
        <strain evidence="1 2">DSM 6307</strain>
    </source>
</reference>
<dbReference type="AlphaFoldDB" id="A0A223KN12"/>
<gene>
    <name evidence="1" type="ORF">BC6307_05160</name>
</gene>
<dbReference type="Proteomes" id="UP000215224">
    <property type="component" value="Chromosome"/>
</dbReference>
<keyword evidence="2" id="KW-1185">Reference proteome</keyword>
<dbReference type="STRING" id="1314751.GCA_001591425_00700"/>
<dbReference type="RefSeq" id="WP_066412180.1">
    <property type="nucleotide sequence ID" value="NZ_CP018866.1"/>
</dbReference>
<evidence type="ECO:0000313" key="1">
    <source>
        <dbReference type="EMBL" id="AST90713.1"/>
    </source>
</evidence>
<organism evidence="1 2">
    <name type="scientific">Sutcliffiella cohnii</name>
    <dbReference type="NCBI Taxonomy" id="33932"/>
    <lineage>
        <taxon>Bacteria</taxon>
        <taxon>Bacillati</taxon>
        <taxon>Bacillota</taxon>
        <taxon>Bacilli</taxon>
        <taxon>Bacillales</taxon>
        <taxon>Bacillaceae</taxon>
        <taxon>Sutcliffiella</taxon>
    </lineage>
</organism>
<protein>
    <recommendedName>
        <fullName evidence="3">PD-(D/E)XK nuclease superfamily protein</fullName>
    </recommendedName>
</protein>
<evidence type="ECO:0008006" key="3">
    <source>
        <dbReference type="Google" id="ProtNLM"/>
    </source>
</evidence>
<dbReference type="EMBL" id="CP018866">
    <property type="protein sequence ID" value="AST90713.1"/>
    <property type="molecule type" value="Genomic_DNA"/>
</dbReference>
<dbReference type="KEGG" id="bcoh:BC6307_05160"/>
<accession>A0A223KN12</accession>
<sequence>MKQRVNIMRTLGITYKEDVISNLLVTLLNESDFWGQSFLKEIIQIENPNTYRMKSYTRVTTSVGIPDIVSVVEKEDVVYLLLIENKLKADEGYRQTIRYASDECINDLKCHFELQNRKVETKLLYLTLVPETIPTSSSFLNISYEQLIQKVPPSEIEDIGLKMLYEDFVSVLTDFYTDLDLKEDDRLLEKFKENTEAERLKIRFRKLMDSIQTVETGLTRSEVGQVVGSGRINFLVQFSKDAWKGKVAEKGNGLYKLTSETFDIHIECTFDVFNQIFSLPLHYETRPYLTKRNIKWGTEGYEQYDERRDKVKSFIHKRIKELNDPTIRIFNGSNQIANVKINLTDETTVKEFKESLNQAITKISILVDAVLEKENV</sequence>
<proteinExistence type="predicted"/>
<evidence type="ECO:0000313" key="2">
    <source>
        <dbReference type="Proteomes" id="UP000215224"/>
    </source>
</evidence>
<name>A0A223KN12_9BACI</name>